<evidence type="ECO:0000313" key="3">
    <source>
        <dbReference type="Proteomes" id="UP001519460"/>
    </source>
</evidence>
<protein>
    <submittedName>
        <fullName evidence="2">Uncharacterized protein</fullName>
    </submittedName>
</protein>
<comment type="caution">
    <text evidence="2">The sequence shown here is derived from an EMBL/GenBank/DDBJ whole genome shotgun (WGS) entry which is preliminary data.</text>
</comment>
<name>A0ABD0K7H6_9CAEN</name>
<feature type="region of interest" description="Disordered" evidence="1">
    <location>
        <begin position="1"/>
        <end position="33"/>
    </location>
</feature>
<evidence type="ECO:0000313" key="2">
    <source>
        <dbReference type="EMBL" id="KAK7483147.1"/>
    </source>
</evidence>
<keyword evidence="3" id="KW-1185">Reference proteome</keyword>
<evidence type="ECO:0000256" key="1">
    <source>
        <dbReference type="SAM" id="MobiDB-lite"/>
    </source>
</evidence>
<proteinExistence type="predicted"/>
<dbReference type="AlphaFoldDB" id="A0ABD0K7H6"/>
<gene>
    <name evidence="2" type="ORF">BaRGS_00025643</name>
</gene>
<sequence length="99" mass="11349">MFSINCPRADVPREAARPGYDTTDQHAPPQSQPCQLHCHEVSPLEPAATLCLERTKPPFLWARSQNAWLWNTHFFNAKSKGSKCFSIPRPFKLNRTAWN</sequence>
<dbReference type="Proteomes" id="UP001519460">
    <property type="component" value="Unassembled WGS sequence"/>
</dbReference>
<dbReference type="EMBL" id="JACVVK020000232">
    <property type="protein sequence ID" value="KAK7483147.1"/>
    <property type="molecule type" value="Genomic_DNA"/>
</dbReference>
<organism evidence="2 3">
    <name type="scientific">Batillaria attramentaria</name>
    <dbReference type="NCBI Taxonomy" id="370345"/>
    <lineage>
        <taxon>Eukaryota</taxon>
        <taxon>Metazoa</taxon>
        <taxon>Spiralia</taxon>
        <taxon>Lophotrochozoa</taxon>
        <taxon>Mollusca</taxon>
        <taxon>Gastropoda</taxon>
        <taxon>Caenogastropoda</taxon>
        <taxon>Sorbeoconcha</taxon>
        <taxon>Cerithioidea</taxon>
        <taxon>Batillariidae</taxon>
        <taxon>Batillaria</taxon>
    </lineage>
</organism>
<reference evidence="2 3" key="1">
    <citation type="journal article" date="2023" name="Sci. Data">
        <title>Genome assembly of the Korean intertidal mud-creeper Batillaria attramentaria.</title>
        <authorList>
            <person name="Patra A.K."/>
            <person name="Ho P.T."/>
            <person name="Jun S."/>
            <person name="Lee S.J."/>
            <person name="Kim Y."/>
            <person name="Won Y.J."/>
        </authorList>
    </citation>
    <scope>NUCLEOTIDE SEQUENCE [LARGE SCALE GENOMIC DNA]</scope>
    <source>
        <strain evidence="2">Wonlab-2016</strain>
    </source>
</reference>
<accession>A0ABD0K7H6</accession>